<evidence type="ECO:0000256" key="1">
    <source>
        <dbReference type="ARBA" id="ARBA00004141"/>
    </source>
</evidence>
<feature type="transmembrane region" description="Helical" evidence="8">
    <location>
        <begin position="24"/>
        <end position="46"/>
    </location>
</feature>
<keyword evidence="4 8" id="KW-1133">Transmembrane helix</keyword>
<feature type="domain" description="Potassium channel" evidence="9">
    <location>
        <begin position="147"/>
        <end position="223"/>
    </location>
</feature>
<keyword evidence="3 8" id="KW-0812">Transmembrane</keyword>
<dbReference type="InterPro" id="IPR013099">
    <property type="entry name" value="K_chnl_dom"/>
</dbReference>
<feature type="transmembrane region" description="Helical" evidence="8">
    <location>
        <begin position="58"/>
        <end position="76"/>
    </location>
</feature>
<dbReference type="GO" id="GO:0001508">
    <property type="term" value="P:action potential"/>
    <property type="evidence" value="ECO:0007669"/>
    <property type="project" value="TreeGrafter"/>
</dbReference>
<feature type="transmembrane region" description="Helical" evidence="8">
    <location>
        <begin position="199"/>
        <end position="224"/>
    </location>
</feature>
<evidence type="ECO:0000256" key="6">
    <source>
        <dbReference type="ARBA" id="ARBA00023136"/>
    </source>
</evidence>
<gene>
    <name evidence="10" type="ORF">IAC44_01690</name>
</gene>
<dbReference type="AlphaFoldDB" id="A0A9D1HA01"/>
<evidence type="ECO:0000256" key="7">
    <source>
        <dbReference type="ARBA" id="ARBA00023303"/>
    </source>
</evidence>
<keyword evidence="6 8" id="KW-0472">Membrane</keyword>
<dbReference type="EMBL" id="DVLY01000040">
    <property type="protein sequence ID" value="HIT97530.1"/>
    <property type="molecule type" value="Genomic_DNA"/>
</dbReference>
<dbReference type="Pfam" id="PF07885">
    <property type="entry name" value="Ion_trans_2"/>
    <property type="match status" value="1"/>
</dbReference>
<comment type="subcellular location">
    <subcellularLocation>
        <location evidence="1">Membrane</location>
        <topology evidence="1">Multi-pass membrane protein</topology>
    </subcellularLocation>
</comment>
<evidence type="ECO:0000313" key="11">
    <source>
        <dbReference type="Proteomes" id="UP000824161"/>
    </source>
</evidence>
<dbReference type="GO" id="GO:0008076">
    <property type="term" value="C:voltage-gated potassium channel complex"/>
    <property type="evidence" value="ECO:0007669"/>
    <property type="project" value="InterPro"/>
</dbReference>
<keyword evidence="5" id="KW-0406">Ion transport</keyword>
<dbReference type="GO" id="GO:0005249">
    <property type="term" value="F:voltage-gated potassium channel activity"/>
    <property type="evidence" value="ECO:0007669"/>
    <property type="project" value="InterPro"/>
</dbReference>
<evidence type="ECO:0000256" key="2">
    <source>
        <dbReference type="ARBA" id="ARBA00022448"/>
    </source>
</evidence>
<dbReference type="PRINTS" id="PR00169">
    <property type="entry name" value="KCHANNEL"/>
</dbReference>
<sequence>MKRESLKVNAPVTLKFKYYREPNLYQSTLLVFSIVVLICLLANAIFTLPPEVSKIIRIYDNTLCFFLLAEFFIRFFQAKNKWTFMRYGWMDLLSSLPAFGTGYIGDITRLGRILRMVRIYYTARYAIRQLKQNPSEGVFLLIYGSILSLLMTSSMAILLVETSPQSNILTASDSLWWSITTITTVGYGDLYPVTEAGRIVGAVLMVCGIVVIGAISASISTWVLKKRT</sequence>
<feature type="transmembrane region" description="Helical" evidence="8">
    <location>
        <begin position="138"/>
        <end position="160"/>
    </location>
</feature>
<dbReference type="InterPro" id="IPR027359">
    <property type="entry name" value="Volt_channel_dom_sf"/>
</dbReference>
<evidence type="ECO:0000256" key="8">
    <source>
        <dbReference type="SAM" id="Phobius"/>
    </source>
</evidence>
<dbReference type="PANTHER" id="PTHR11537">
    <property type="entry name" value="VOLTAGE-GATED POTASSIUM CHANNEL"/>
    <property type="match status" value="1"/>
</dbReference>
<evidence type="ECO:0000256" key="4">
    <source>
        <dbReference type="ARBA" id="ARBA00022989"/>
    </source>
</evidence>
<dbReference type="Gene3D" id="1.20.5.110">
    <property type="match status" value="1"/>
</dbReference>
<dbReference type="PANTHER" id="PTHR11537:SF254">
    <property type="entry name" value="POTASSIUM VOLTAGE-GATED CHANNEL PROTEIN SHAB"/>
    <property type="match status" value="1"/>
</dbReference>
<dbReference type="Gene3D" id="1.10.287.70">
    <property type="match status" value="1"/>
</dbReference>
<evidence type="ECO:0000313" key="10">
    <source>
        <dbReference type="EMBL" id="HIT97530.1"/>
    </source>
</evidence>
<dbReference type="Proteomes" id="UP000824161">
    <property type="component" value="Unassembled WGS sequence"/>
</dbReference>
<reference evidence="10" key="2">
    <citation type="journal article" date="2021" name="PeerJ">
        <title>Extensive microbial diversity within the chicken gut microbiome revealed by metagenomics and culture.</title>
        <authorList>
            <person name="Gilroy R."/>
            <person name="Ravi A."/>
            <person name="Getino M."/>
            <person name="Pursley I."/>
            <person name="Horton D.L."/>
            <person name="Alikhan N.F."/>
            <person name="Baker D."/>
            <person name="Gharbi K."/>
            <person name="Hall N."/>
            <person name="Watson M."/>
            <person name="Adriaenssens E.M."/>
            <person name="Foster-Nyarko E."/>
            <person name="Jarju S."/>
            <person name="Secka A."/>
            <person name="Antonio M."/>
            <person name="Oren A."/>
            <person name="Chaudhuri R.R."/>
            <person name="La Ragione R."/>
            <person name="Hildebrand F."/>
            <person name="Pallen M.J."/>
        </authorList>
    </citation>
    <scope>NUCLEOTIDE SEQUENCE</scope>
    <source>
        <strain evidence="10">1383</strain>
    </source>
</reference>
<evidence type="ECO:0000256" key="3">
    <source>
        <dbReference type="ARBA" id="ARBA00022692"/>
    </source>
</evidence>
<organism evidence="10 11">
    <name type="scientific">Candidatus Merdimorpha stercoravium</name>
    <dbReference type="NCBI Taxonomy" id="2840863"/>
    <lineage>
        <taxon>Bacteria</taxon>
        <taxon>Pseudomonadati</taxon>
        <taxon>Bacteroidota</taxon>
        <taxon>Flavobacteriia</taxon>
        <taxon>Flavobacteriales</taxon>
        <taxon>Candidatus Merdimorpha</taxon>
    </lineage>
</organism>
<accession>A0A9D1HA01</accession>
<name>A0A9D1HA01_9FLAO</name>
<dbReference type="SUPFAM" id="SSF81324">
    <property type="entry name" value="Voltage-gated potassium channels"/>
    <property type="match status" value="1"/>
</dbReference>
<comment type="caution">
    <text evidence="10">The sequence shown here is derived from an EMBL/GenBank/DDBJ whole genome shotgun (WGS) entry which is preliminary data.</text>
</comment>
<keyword evidence="2" id="KW-0813">Transport</keyword>
<dbReference type="Gene3D" id="1.20.120.350">
    <property type="entry name" value="Voltage-gated potassium channels. Chain C"/>
    <property type="match status" value="1"/>
</dbReference>
<evidence type="ECO:0000256" key="5">
    <source>
        <dbReference type="ARBA" id="ARBA00023065"/>
    </source>
</evidence>
<keyword evidence="7 10" id="KW-0407">Ion channel</keyword>
<protein>
    <submittedName>
        <fullName evidence="10">Potassium channel family protein</fullName>
    </submittedName>
</protein>
<reference evidence="10" key="1">
    <citation type="submission" date="2020-10" db="EMBL/GenBank/DDBJ databases">
        <authorList>
            <person name="Gilroy R."/>
        </authorList>
    </citation>
    <scope>NUCLEOTIDE SEQUENCE</scope>
    <source>
        <strain evidence="10">1383</strain>
    </source>
</reference>
<evidence type="ECO:0000259" key="9">
    <source>
        <dbReference type="Pfam" id="PF07885"/>
    </source>
</evidence>
<dbReference type="InterPro" id="IPR028325">
    <property type="entry name" value="VG_K_chnl"/>
</dbReference>
<proteinExistence type="predicted"/>